<dbReference type="EC" id="2.1.1.354" evidence="3 14"/>
<evidence type="ECO:0000256" key="1">
    <source>
        <dbReference type="ARBA" id="ARBA00004123"/>
    </source>
</evidence>
<dbReference type="OrthoDB" id="308383at2759"/>
<dbReference type="CDD" id="cd12302">
    <property type="entry name" value="RRM_scSet1p_like"/>
    <property type="match status" value="1"/>
</dbReference>
<dbReference type="PROSITE" id="PS51572">
    <property type="entry name" value="SAM_MT43_1"/>
    <property type="match status" value="1"/>
</dbReference>
<proteinExistence type="predicted"/>
<feature type="compositionally biased region" description="Polar residues" evidence="15">
    <location>
        <begin position="791"/>
        <end position="805"/>
    </location>
</feature>
<evidence type="ECO:0000256" key="14">
    <source>
        <dbReference type="PIRNR" id="PIRNR037104"/>
    </source>
</evidence>
<gene>
    <name evidence="18" type="ORF">KLDO_g4650</name>
</gene>
<accession>A0A0A8LBZ4</accession>
<dbReference type="Gene3D" id="3.30.70.330">
    <property type="match status" value="1"/>
</dbReference>
<dbReference type="SMART" id="SM00317">
    <property type="entry name" value="SET"/>
    <property type="match status" value="1"/>
</dbReference>
<evidence type="ECO:0000256" key="7">
    <source>
        <dbReference type="ARBA" id="ARBA00022679"/>
    </source>
</evidence>
<dbReference type="PIRSF" id="PIRSF037104">
    <property type="entry name" value="Histone_H3-K4_mtfrase_Set1_fun"/>
    <property type="match status" value="1"/>
</dbReference>
<dbReference type="InterPro" id="IPR046341">
    <property type="entry name" value="SET_dom_sf"/>
</dbReference>
<comment type="function">
    <text evidence="14">Catalytic component of the COMPASS (Set1C) complex that specifically mono-, di- and trimethylates histone H3 to form H3K4me1/2/3. COMPASS recognizes ubiquitinated H2B on one face of the nucleosome which stimulates the methylation of H3 on the opposing face.</text>
</comment>
<dbReference type="InterPro" id="IPR012677">
    <property type="entry name" value="Nucleotide-bd_a/b_plait_sf"/>
</dbReference>
<feature type="domain" description="SET" evidence="16">
    <location>
        <begin position="861"/>
        <end position="978"/>
    </location>
</feature>
<evidence type="ECO:0000259" key="16">
    <source>
        <dbReference type="PROSITE" id="PS50280"/>
    </source>
</evidence>
<keyword evidence="10 14" id="KW-0539">Nucleus</keyword>
<feature type="region of interest" description="Disordered" evidence="15">
    <location>
        <begin position="132"/>
        <end position="171"/>
    </location>
</feature>
<dbReference type="SMART" id="SM01291">
    <property type="entry name" value="N-SET"/>
    <property type="match status" value="1"/>
</dbReference>
<evidence type="ECO:0000256" key="12">
    <source>
        <dbReference type="ARBA" id="ARBA00047583"/>
    </source>
</evidence>
<organism evidence="18 19">
    <name type="scientific">Kluyveromyces dobzhanskii CBS 2104</name>
    <dbReference type="NCBI Taxonomy" id="1427455"/>
    <lineage>
        <taxon>Eukaryota</taxon>
        <taxon>Fungi</taxon>
        <taxon>Dikarya</taxon>
        <taxon>Ascomycota</taxon>
        <taxon>Saccharomycotina</taxon>
        <taxon>Saccharomycetes</taxon>
        <taxon>Saccharomycetales</taxon>
        <taxon>Saccharomycetaceae</taxon>
        <taxon>Kluyveromyces</taxon>
    </lineage>
</organism>
<feature type="compositionally biased region" description="Basic and acidic residues" evidence="15">
    <location>
        <begin position="503"/>
        <end position="522"/>
    </location>
</feature>
<dbReference type="GO" id="GO:0140999">
    <property type="term" value="F:histone H3K4 trimethyltransferase activity"/>
    <property type="evidence" value="ECO:0007669"/>
    <property type="project" value="UniProtKB-EC"/>
</dbReference>
<keyword evidence="19" id="KW-1185">Reference proteome</keyword>
<comment type="subunit">
    <text evidence="14">Component of the COMPASS (Set1C) complex.</text>
</comment>
<comment type="subcellular location">
    <subcellularLocation>
        <location evidence="2">Chromosome</location>
    </subcellularLocation>
    <subcellularLocation>
        <location evidence="1 14">Nucleus</location>
    </subcellularLocation>
</comment>
<keyword evidence="7 14" id="KW-0808">Transferase</keyword>
<evidence type="ECO:0000256" key="11">
    <source>
        <dbReference type="ARBA" id="ARBA00047571"/>
    </source>
</evidence>
<keyword evidence="8 14" id="KW-0949">S-adenosyl-L-methionine</keyword>
<dbReference type="Gene3D" id="2.170.270.10">
    <property type="entry name" value="SET domain"/>
    <property type="match status" value="1"/>
</dbReference>
<dbReference type="Proteomes" id="UP000031516">
    <property type="component" value="Unassembled WGS sequence"/>
</dbReference>
<evidence type="ECO:0000313" key="18">
    <source>
        <dbReference type="EMBL" id="CDO96446.1"/>
    </source>
</evidence>
<keyword evidence="6 14" id="KW-0489">Methyltransferase</keyword>
<feature type="region of interest" description="Disordered" evidence="15">
    <location>
        <begin position="791"/>
        <end position="812"/>
    </location>
</feature>
<dbReference type="PANTHER" id="PTHR45814">
    <property type="entry name" value="HISTONE-LYSINE N-METHYLTRANSFERASE SETD1"/>
    <property type="match status" value="1"/>
</dbReference>
<feature type="compositionally biased region" description="Basic residues" evidence="15">
    <location>
        <begin position="567"/>
        <end position="576"/>
    </location>
</feature>
<evidence type="ECO:0000256" key="4">
    <source>
        <dbReference type="ARBA" id="ARBA00015839"/>
    </source>
</evidence>
<dbReference type="InterPro" id="IPR001214">
    <property type="entry name" value="SET_dom"/>
</dbReference>
<feature type="domain" description="Post-SET" evidence="17">
    <location>
        <begin position="987"/>
        <end position="1003"/>
    </location>
</feature>
<evidence type="ECO:0000256" key="5">
    <source>
        <dbReference type="ARBA" id="ARBA00022454"/>
    </source>
</evidence>
<dbReference type="GO" id="GO:0048188">
    <property type="term" value="C:Set1C/COMPASS complex"/>
    <property type="evidence" value="ECO:0007669"/>
    <property type="project" value="InterPro"/>
</dbReference>
<dbReference type="InterPro" id="IPR003616">
    <property type="entry name" value="Post-SET_dom"/>
</dbReference>
<protein>
    <recommendedName>
        <fullName evidence="4 14">Histone-lysine N-methyltransferase, H3 lysine-4 specific</fullName>
        <ecNumber evidence="3 14">2.1.1.354</ecNumber>
    </recommendedName>
</protein>
<feature type="region of interest" description="Disordered" evidence="15">
    <location>
        <begin position="503"/>
        <end position="526"/>
    </location>
</feature>
<evidence type="ECO:0000259" key="17">
    <source>
        <dbReference type="PROSITE" id="PS50868"/>
    </source>
</evidence>
<evidence type="ECO:0000256" key="6">
    <source>
        <dbReference type="ARBA" id="ARBA00022603"/>
    </source>
</evidence>
<evidence type="ECO:0000256" key="2">
    <source>
        <dbReference type="ARBA" id="ARBA00004286"/>
    </source>
</evidence>
<dbReference type="EMBL" id="CCBQ010000047">
    <property type="protein sequence ID" value="CDO96446.1"/>
    <property type="molecule type" value="Genomic_DNA"/>
</dbReference>
<dbReference type="PROSITE" id="PS50280">
    <property type="entry name" value="SET"/>
    <property type="match status" value="1"/>
</dbReference>
<feature type="region of interest" description="Disordered" evidence="15">
    <location>
        <begin position="547"/>
        <end position="640"/>
    </location>
</feature>
<dbReference type="GO" id="GO:0005694">
    <property type="term" value="C:chromosome"/>
    <property type="evidence" value="ECO:0007669"/>
    <property type="project" value="UniProtKB-SubCell"/>
</dbReference>
<evidence type="ECO:0000256" key="13">
    <source>
        <dbReference type="ARBA" id="ARBA00049129"/>
    </source>
</evidence>
<evidence type="ECO:0000256" key="9">
    <source>
        <dbReference type="ARBA" id="ARBA00022853"/>
    </source>
</evidence>
<dbReference type="Pfam" id="PF21569">
    <property type="entry name" value="SET1_RBD"/>
    <property type="match status" value="1"/>
</dbReference>
<dbReference type="AlphaFoldDB" id="A0A0A8LBZ4"/>
<feature type="compositionally biased region" description="Basic and acidic residues" evidence="15">
    <location>
        <begin position="553"/>
        <end position="566"/>
    </location>
</feature>
<dbReference type="Pfam" id="PF00856">
    <property type="entry name" value="SET"/>
    <property type="match status" value="1"/>
</dbReference>
<dbReference type="SMART" id="SM00508">
    <property type="entry name" value="PostSET"/>
    <property type="match status" value="1"/>
</dbReference>
<dbReference type="Pfam" id="PF11767">
    <property type="entry name" value="SET_assoc"/>
    <property type="match status" value="1"/>
</dbReference>
<dbReference type="InterPro" id="IPR044570">
    <property type="entry name" value="Set1-like"/>
</dbReference>
<dbReference type="PROSITE" id="PS50868">
    <property type="entry name" value="POST_SET"/>
    <property type="match status" value="1"/>
</dbReference>
<keyword evidence="5 14" id="KW-0158">Chromosome</keyword>
<dbReference type="InterPro" id="IPR024636">
    <property type="entry name" value="SET_assoc"/>
</dbReference>
<evidence type="ECO:0000256" key="3">
    <source>
        <dbReference type="ARBA" id="ARBA00012182"/>
    </source>
</evidence>
<dbReference type="InterPro" id="IPR048669">
    <property type="entry name" value="SET1_RBD"/>
</dbReference>
<keyword evidence="9 14" id="KW-0156">Chromatin regulator</keyword>
<comment type="caution">
    <text evidence="18">The sequence shown here is derived from an EMBL/GenBank/DDBJ whole genome shotgun (WGS) entry which is preliminary data.</text>
</comment>
<evidence type="ECO:0000256" key="10">
    <source>
        <dbReference type="ARBA" id="ARBA00023242"/>
    </source>
</evidence>
<comment type="catalytic activity">
    <reaction evidence="12">
        <text>N(6)-methyl-L-lysyl(4)-[histone H3] + S-adenosyl-L-methionine = N(6),N(6)-dimethyl-L-lysyl(4)-[histone H3] + S-adenosyl-L-homocysteine + H(+)</text>
        <dbReference type="Rhea" id="RHEA:60268"/>
        <dbReference type="Rhea" id="RHEA-COMP:15540"/>
        <dbReference type="Rhea" id="RHEA-COMP:15543"/>
        <dbReference type="ChEBI" id="CHEBI:15378"/>
        <dbReference type="ChEBI" id="CHEBI:57856"/>
        <dbReference type="ChEBI" id="CHEBI:59789"/>
        <dbReference type="ChEBI" id="CHEBI:61929"/>
        <dbReference type="ChEBI" id="CHEBI:61976"/>
    </reaction>
</comment>
<dbReference type="Pfam" id="PF11764">
    <property type="entry name" value="N-SET"/>
    <property type="match status" value="1"/>
</dbReference>
<dbReference type="SUPFAM" id="SSF82199">
    <property type="entry name" value="SET domain"/>
    <property type="match status" value="1"/>
</dbReference>
<sequence>MSGYYNRQYSHSRGSSDRYQTGRYSYQENGKRYNGFQRNVSGSHGYGREGAGLQYRNSGPHNGYRSSQPRSSEEIRRNPYATRPVAGAKYDRDEFNTKYHYYDVVNKRLRNVSTFKKWKSDKLPDHGYVTEQESAATNKHKSVLRSRNSEEPSFDPRLPLENAGSVSGSTSGRFKKSYRKVRESLIPNARIPYDSFYIAREPPREIIVYPSVTNQQPITAVLPDAVIKNYFKTFGEIAHFEQFMDPNSALPLYVYLIKFTGPVSQPDAPYKAAFKTAEQFKHTPYSVSGVKFNVILNQNKVLDSIKDKLIKQNAARVSEVNKAKRTISKAPGKQNVQSPKDIPYVLIQAVNNRPVLFVSANITFQHRIKAADFRYQLRKYNWAKIIDHYTGVYIVFHHLQDAMSCLEYESGVLVIKSHKTYSPVKIDFNLIEPKRKLESSSTNQRTIKKPKKVQYSNREQLLEAAANYIIKDLRDTTKRDVLRRLIGPTIFDTLNPINYPEIVERQKRTDDEKKKKREESQKKTTIKAKPAEFDIFSLYGPAYKAKRLKRDRKTAQDEPHSQAEKLNKHRPKKKPKVEHMAHLLNADNDSRDDLSESPAVELDEESSSESSGYESEDLVSDEPKKQSSVITTPEEDLIEKNVSLSDERSKEFLQYDERHKPVAADQPVPVYAYDDFDSKSCDKLTLPMLQCALKDEEDISLLKEVIFEKSKGGDARTASFLPYTMWKMYQQIEQNKIIRDNQIALNETEFDLNVPSNTGSFIADGFKKIPDRQKSSYLLHRRKLTQPLNTVHNHQELSTATSNGTEAAYQDSDVDQENHNASSRLNRVFQRRFQQDIEAQRAAIGFESELLSLNQLTKRKKAVTFARSAIHNWGLYAMEPIAAKEMIIEYVGESIRQPVAEMREKRYIKSGIGSSYLFRIDENTVIDATKRGGIARFINHCCDPSCTAKIIKVGGRKRIVIYALRDIGTNEELTYDYKFERETDEGERLPCLCGAPSCKGFLN</sequence>
<evidence type="ECO:0000256" key="15">
    <source>
        <dbReference type="SAM" id="MobiDB-lite"/>
    </source>
</evidence>
<feature type="region of interest" description="Disordered" evidence="15">
    <location>
        <begin position="1"/>
        <end position="85"/>
    </location>
</feature>
<feature type="compositionally biased region" description="Polar residues" evidence="15">
    <location>
        <begin position="1"/>
        <end position="28"/>
    </location>
</feature>
<name>A0A0A8LBZ4_9SACH</name>
<comment type="catalytic activity">
    <reaction evidence="13">
        <text>N(6),N(6)-dimethyl-L-lysyl(4)-[histone H3] + S-adenosyl-L-methionine = N(6),N(6),N(6)-trimethyl-L-lysyl(4)-[histone H3] + S-adenosyl-L-homocysteine + H(+)</text>
        <dbReference type="Rhea" id="RHEA:60272"/>
        <dbReference type="Rhea" id="RHEA-COMP:15537"/>
        <dbReference type="Rhea" id="RHEA-COMP:15540"/>
        <dbReference type="ChEBI" id="CHEBI:15378"/>
        <dbReference type="ChEBI" id="CHEBI:57856"/>
        <dbReference type="ChEBI" id="CHEBI:59789"/>
        <dbReference type="ChEBI" id="CHEBI:61961"/>
        <dbReference type="ChEBI" id="CHEBI:61976"/>
    </reaction>
</comment>
<dbReference type="InterPro" id="IPR017111">
    <property type="entry name" value="Set1_fungi"/>
</dbReference>
<reference evidence="18 19" key="1">
    <citation type="submission" date="2014-03" db="EMBL/GenBank/DDBJ databases">
        <title>The genome of Kluyveromyces dobzhanskii.</title>
        <authorList>
            <person name="Nystedt B."/>
            <person name="Astrom S."/>
        </authorList>
    </citation>
    <scope>NUCLEOTIDE SEQUENCE [LARGE SCALE GENOMIC DNA]</scope>
    <source>
        <strain evidence="18 19">CBS 2104</strain>
    </source>
</reference>
<dbReference type="InterPro" id="IPR024657">
    <property type="entry name" value="COMPASS_Set1_N-SET"/>
</dbReference>
<evidence type="ECO:0000256" key="8">
    <source>
        <dbReference type="ARBA" id="ARBA00022691"/>
    </source>
</evidence>
<dbReference type="PANTHER" id="PTHR45814:SF2">
    <property type="entry name" value="HISTONE-LYSINE N-METHYLTRANSFERASE SETD1"/>
    <property type="match status" value="1"/>
</dbReference>
<feature type="compositionally biased region" description="Polar residues" evidence="15">
    <location>
        <begin position="55"/>
        <end position="70"/>
    </location>
</feature>
<evidence type="ECO:0000313" key="19">
    <source>
        <dbReference type="Proteomes" id="UP000031516"/>
    </source>
</evidence>
<comment type="catalytic activity">
    <reaction evidence="11 14">
        <text>L-lysyl(4)-[histone H3] + 3 S-adenosyl-L-methionine = N(6),N(6),N(6)-trimethyl-L-lysyl(4)-[histone H3] + 3 S-adenosyl-L-homocysteine + 3 H(+)</text>
        <dbReference type="Rhea" id="RHEA:60260"/>
        <dbReference type="Rhea" id="RHEA-COMP:15537"/>
        <dbReference type="Rhea" id="RHEA-COMP:15547"/>
        <dbReference type="ChEBI" id="CHEBI:15378"/>
        <dbReference type="ChEBI" id="CHEBI:29969"/>
        <dbReference type="ChEBI" id="CHEBI:57856"/>
        <dbReference type="ChEBI" id="CHEBI:59789"/>
        <dbReference type="ChEBI" id="CHEBI:61961"/>
        <dbReference type="EC" id="2.1.1.354"/>
    </reaction>
</comment>
<dbReference type="GO" id="GO:0032259">
    <property type="term" value="P:methylation"/>
    <property type="evidence" value="ECO:0007669"/>
    <property type="project" value="UniProtKB-KW"/>
</dbReference>